<sequence>MKFFHISTIIRRRRNKIEGLKRKDGSWMEDIGELQTKVVRYFCNLFMATQCNGRLRGLLPELVSPNQVAFVPGWQIQDNIVIAREVLHKFKSVKGKSGLIVWKIYLAKAYDKLQWGFIKHVLEEVDIIGRMNNLIMRCITTVRFQMVVNGVLSESFSPNCGIR</sequence>
<dbReference type="PANTHER" id="PTHR31635:SF196">
    <property type="entry name" value="REVERSE TRANSCRIPTASE DOMAIN-CONTAINING PROTEIN-RELATED"/>
    <property type="match status" value="1"/>
</dbReference>
<reference evidence="1" key="1">
    <citation type="journal article" date="2023" name="Plant J.">
        <title>Genome sequences and population genomics provide insights into the demographic history, inbreeding, and mutation load of two 'living fossil' tree species of Dipteronia.</title>
        <authorList>
            <person name="Feng Y."/>
            <person name="Comes H.P."/>
            <person name="Chen J."/>
            <person name="Zhu S."/>
            <person name="Lu R."/>
            <person name="Zhang X."/>
            <person name="Li P."/>
            <person name="Qiu J."/>
            <person name="Olsen K.M."/>
            <person name="Qiu Y."/>
        </authorList>
    </citation>
    <scope>NUCLEOTIDE SEQUENCE</scope>
    <source>
        <strain evidence="1">KIB01</strain>
    </source>
</reference>
<dbReference type="PANTHER" id="PTHR31635">
    <property type="entry name" value="REVERSE TRANSCRIPTASE DOMAIN-CONTAINING PROTEIN-RELATED"/>
    <property type="match status" value="1"/>
</dbReference>
<evidence type="ECO:0000313" key="2">
    <source>
        <dbReference type="Proteomes" id="UP001280121"/>
    </source>
</evidence>
<gene>
    <name evidence="1" type="ORF">Ddye_006773</name>
</gene>
<evidence type="ECO:0008006" key="3">
    <source>
        <dbReference type="Google" id="ProtNLM"/>
    </source>
</evidence>
<comment type="caution">
    <text evidence="1">The sequence shown here is derived from an EMBL/GenBank/DDBJ whole genome shotgun (WGS) entry which is preliminary data.</text>
</comment>
<organism evidence="1 2">
    <name type="scientific">Dipteronia dyeriana</name>
    <dbReference type="NCBI Taxonomy" id="168575"/>
    <lineage>
        <taxon>Eukaryota</taxon>
        <taxon>Viridiplantae</taxon>
        <taxon>Streptophyta</taxon>
        <taxon>Embryophyta</taxon>
        <taxon>Tracheophyta</taxon>
        <taxon>Spermatophyta</taxon>
        <taxon>Magnoliopsida</taxon>
        <taxon>eudicotyledons</taxon>
        <taxon>Gunneridae</taxon>
        <taxon>Pentapetalae</taxon>
        <taxon>rosids</taxon>
        <taxon>malvids</taxon>
        <taxon>Sapindales</taxon>
        <taxon>Sapindaceae</taxon>
        <taxon>Hippocastanoideae</taxon>
        <taxon>Acereae</taxon>
        <taxon>Dipteronia</taxon>
    </lineage>
</organism>
<name>A0AAD9XIP9_9ROSI</name>
<accession>A0AAD9XIP9</accession>
<keyword evidence="2" id="KW-1185">Reference proteome</keyword>
<dbReference type="Proteomes" id="UP001280121">
    <property type="component" value="Unassembled WGS sequence"/>
</dbReference>
<protein>
    <recommendedName>
        <fullName evidence="3">Reverse transcriptase domain-containing protein</fullName>
    </recommendedName>
</protein>
<evidence type="ECO:0000313" key="1">
    <source>
        <dbReference type="EMBL" id="KAK2660240.1"/>
    </source>
</evidence>
<dbReference type="EMBL" id="JANJYI010000002">
    <property type="protein sequence ID" value="KAK2660240.1"/>
    <property type="molecule type" value="Genomic_DNA"/>
</dbReference>
<dbReference type="AlphaFoldDB" id="A0AAD9XIP9"/>
<proteinExistence type="predicted"/>